<keyword evidence="6 7" id="KW-0175">Coiled coil</keyword>
<evidence type="ECO:0000256" key="2">
    <source>
        <dbReference type="ARBA" id="ARBA00022490"/>
    </source>
</evidence>
<dbReference type="InterPro" id="IPR011009">
    <property type="entry name" value="Kinase-like_dom_sf"/>
</dbReference>
<dbReference type="Pfam" id="PF18101">
    <property type="entry name" value="Pan3_CK"/>
    <property type="match status" value="1"/>
</dbReference>
<keyword evidence="8" id="KW-0862">Zinc</keyword>
<reference evidence="12" key="2">
    <citation type="journal article" name="BMC Genomics">
        <title>New genome assemblies reveal patterns of domestication and adaptation across Brettanomyces (Dekkera) species.</title>
        <authorList>
            <person name="Roach M.J."/>
            <person name="Borneman A.R."/>
        </authorList>
    </citation>
    <scope>NUCLEOTIDE SEQUENCE</scope>
    <source>
        <strain evidence="12">UCD 2041</strain>
    </source>
</reference>
<dbReference type="EMBL" id="CP063135">
    <property type="protein sequence ID" value="QOU20433.1"/>
    <property type="molecule type" value="Genomic_DNA"/>
</dbReference>
<comment type="similarity">
    <text evidence="7">Belongs to the protein kinase superfamily. PAN3 family.</text>
</comment>
<accession>A0A871R230</accession>
<gene>
    <name evidence="7" type="primary">PAN3</name>
    <name evidence="12" type="ORF">BRETT_005090</name>
</gene>
<dbReference type="PROSITE" id="PS50011">
    <property type="entry name" value="PROTEIN_KINASE_DOM"/>
    <property type="match status" value="1"/>
</dbReference>
<feature type="domain" description="C3H1-type" evidence="11">
    <location>
        <begin position="11"/>
        <end position="40"/>
    </location>
</feature>
<evidence type="ECO:0000313" key="12">
    <source>
        <dbReference type="EMBL" id="QOU20433.1"/>
    </source>
</evidence>
<comment type="caution">
    <text evidence="7">Lacks conserved residue(s) required for the propagation of feature annotation.</text>
</comment>
<comment type="domain">
    <text evidence="7">The N-terminal zinc finger binds to poly(A) RNA.</text>
</comment>
<evidence type="ECO:0000256" key="7">
    <source>
        <dbReference type="HAMAP-Rule" id="MF_03181"/>
    </source>
</evidence>
<feature type="domain" description="Protein kinase" evidence="10">
    <location>
        <begin position="302"/>
        <end position="645"/>
    </location>
</feature>
<sequence length="697" mass="77572">MSSRAPQKFEWAKNIPCRNIQIHGYCKYENKGCSFNHDLARKQRKDGPADSNPPLRKPAAKSTNASPSNSASSSFNVNTPSFTPSKFLSNPGTLKGVAAFVPSRKEENKETPEARKVPGDYFGVKTASTPPPTAKSAIFDPESAPVFTPGGSSANLQAGGAMSGQETPLMHAKTAPMPDMKPGLGSTLQTPMNAPASAGGVPIGHGQPVMGPPPPGYGEDQFFRQTNPFPMNYHLYAPEPPPHVEMNKQPNERSISDLFIPNQLREYIQQKNEASLRSIANGQLNLPLHIGPYHSLYPIDKHFDKTDKAFGYPSTVFKCMSNIDGRMYCMRRLEDVPITSGRFLEPIKQWSLVDNSNVVKVYDAFTTKAFGDMSLIVIYDYHPLSLNLMETHFFRIGNRDPELITESVLWSYLVQLVNATTAIHQKDLFVGDYDPTKVIVTNKGRIKLSACGINDIVEASKAHNQFQNGNNLKADGTKMDTSELTQSKEEKAAHVSTEQKRDLVRLGELILNLAKSTVFIKETEAQSMTREEVIGRLQFSSRFKAVLKYILSEGSSWEELQASISPEILKIADGFQKSCDYMEANLTREVENARLVRLFAKLNVISERPEFLKDGSWSETGKRYPVKLFKDFVFHQVDEAGHPVVDLTHIINCLNKLDAGVDENLLLVSPDEMTCLVTSYKQLKELVDNSFREVRGE</sequence>
<dbReference type="HAMAP" id="MF_03181">
    <property type="entry name" value="PAN3"/>
    <property type="match status" value="1"/>
</dbReference>
<dbReference type="GO" id="GO:0008143">
    <property type="term" value="F:poly(A) binding"/>
    <property type="evidence" value="ECO:0007669"/>
    <property type="project" value="TreeGrafter"/>
</dbReference>
<dbReference type="InterPro" id="IPR030844">
    <property type="entry name" value="PAN3"/>
</dbReference>
<feature type="compositionally biased region" description="Basic and acidic residues" evidence="9">
    <location>
        <begin position="104"/>
        <end position="118"/>
    </location>
</feature>
<keyword evidence="3 7" id="KW-0507">mRNA processing</keyword>
<comment type="domain">
    <text evidence="7">Contains a pseudokinase domain. The protein kinase domain is predicted to be catalytically inactive because some of the residues important for catalytic activity are substituted and it lacks the equivalent of the binding site for a peptide substrate. However, it has retained an ATP-binding site and ATP-binding is required for mRNA degradation, stimulating the activity of the PAN2 nuclease in vitro. The nucleotide-binding site is juxtaposed to the RNase active site of PAN2 in the complex and may actually bind nucleosides of a poly(A) RNA rather than ATP, feeding the poly(A)-tail to the active site of the deadenylase and thus increasing the efficiency with which this distributive enzyme degrades oligo(A) RNAs.</text>
</comment>
<evidence type="ECO:0000256" key="3">
    <source>
        <dbReference type="ARBA" id="ARBA00022664"/>
    </source>
</evidence>
<keyword evidence="4 7" id="KW-0547">Nucleotide-binding</keyword>
<dbReference type="Pfam" id="PF25586">
    <property type="entry name" value="zf-CCCH_PAN3"/>
    <property type="match status" value="1"/>
</dbReference>
<keyword evidence="8" id="KW-0863">Zinc-finger</keyword>
<dbReference type="Proteomes" id="UP000663131">
    <property type="component" value="Chromosome 7"/>
</dbReference>
<evidence type="ECO:0000313" key="13">
    <source>
        <dbReference type="Proteomes" id="UP000663131"/>
    </source>
</evidence>
<feature type="region of interest" description="Disordered" evidence="9">
    <location>
        <begin position="104"/>
        <end position="123"/>
    </location>
</feature>
<evidence type="ECO:0000256" key="9">
    <source>
        <dbReference type="SAM" id="MobiDB-lite"/>
    </source>
</evidence>
<dbReference type="GO" id="GO:0031251">
    <property type="term" value="C:PAN complex"/>
    <property type="evidence" value="ECO:0007669"/>
    <property type="project" value="UniProtKB-UniRule"/>
</dbReference>
<proteinExistence type="inferred from homology"/>
<feature type="region of interest" description="Disordered" evidence="9">
    <location>
        <begin position="39"/>
        <end position="86"/>
    </location>
</feature>
<evidence type="ECO:0000256" key="6">
    <source>
        <dbReference type="ARBA" id="ARBA00023054"/>
    </source>
</evidence>
<dbReference type="GO" id="GO:0000932">
    <property type="term" value="C:P-body"/>
    <property type="evidence" value="ECO:0007669"/>
    <property type="project" value="TreeGrafter"/>
</dbReference>
<feature type="coiled-coil region" evidence="7">
    <location>
        <begin position="566"/>
        <end position="604"/>
    </location>
</feature>
<evidence type="ECO:0000256" key="8">
    <source>
        <dbReference type="PROSITE-ProRule" id="PRU00723"/>
    </source>
</evidence>
<keyword evidence="5 7" id="KW-0067">ATP-binding</keyword>
<dbReference type="GO" id="GO:0004672">
    <property type="term" value="F:protein kinase activity"/>
    <property type="evidence" value="ECO:0007669"/>
    <property type="project" value="InterPro"/>
</dbReference>
<dbReference type="PANTHER" id="PTHR12272:SF11">
    <property type="entry name" value="PAN2-PAN3 DEADENYLATION COMPLEX SUBUNIT PAN3"/>
    <property type="match status" value="1"/>
</dbReference>
<feature type="compositionally biased region" description="Low complexity" evidence="9">
    <location>
        <begin position="60"/>
        <end position="74"/>
    </location>
</feature>
<feature type="binding site" evidence="7">
    <location>
        <position position="331"/>
    </location>
    <ligand>
        <name>ATP</name>
        <dbReference type="ChEBI" id="CHEBI:30616"/>
    </ligand>
</feature>
<dbReference type="PANTHER" id="PTHR12272">
    <property type="entry name" value="DEADENYLATION COMPLEX SUBUNIT PAN3"/>
    <property type="match status" value="1"/>
</dbReference>
<dbReference type="GO" id="GO:0008270">
    <property type="term" value="F:zinc ion binding"/>
    <property type="evidence" value="ECO:0007669"/>
    <property type="project" value="UniProtKB-KW"/>
</dbReference>
<organism evidence="12 13">
    <name type="scientific">Dekkera bruxellensis</name>
    <name type="common">Brettanomyces custersii</name>
    <dbReference type="NCBI Taxonomy" id="5007"/>
    <lineage>
        <taxon>Eukaryota</taxon>
        <taxon>Fungi</taxon>
        <taxon>Dikarya</taxon>
        <taxon>Ascomycota</taxon>
        <taxon>Saccharomycotina</taxon>
        <taxon>Pichiomycetes</taxon>
        <taxon>Pichiales</taxon>
        <taxon>Pichiaceae</taxon>
        <taxon>Brettanomyces</taxon>
    </lineage>
</organism>
<dbReference type="GO" id="GO:0006397">
    <property type="term" value="P:mRNA processing"/>
    <property type="evidence" value="ECO:0007669"/>
    <property type="project" value="UniProtKB-KW"/>
</dbReference>
<dbReference type="AlphaFoldDB" id="A0A871R230"/>
<dbReference type="SUPFAM" id="SSF56112">
    <property type="entry name" value="Protein kinase-like (PK-like)"/>
    <property type="match status" value="1"/>
</dbReference>
<evidence type="ECO:0000256" key="1">
    <source>
        <dbReference type="ARBA" id="ARBA00004496"/>
    </source>
</evidence>
<dbReference type="OrthoDB" id="204958at2759"/>
<dbReference type="InterPro" id="IPR000571">
    <property type="entry name" value="Znf_CCCH"/>
</dbReference>
<comment type="subunit">
    <text evidence="7">Homodimer. Forms a heterotrimer with a catalytic subunit PAN2 to form the poly(A)-nuclease (PAN) deadenylation complex. Interacts (via PAM-2 motif) with poly(A)-binding protein PAB1 (via PABC domain), conferring substrate specificity of the enzyme complex.</text>
</comment>
<dbReference type="Gene3D" id="1.10.510.10">
    <property type="entry name" value="Transferase(Phosphotransferase) domain 1"/>
    <property type="match status" value="1"/>
</dbReference>
<dbReference type="GO" id="GO:0005524">
    <property type="term" value="F:ATP binding"/>
    <property type="evidence" value="ECO:0007669"/>
    <property type="project" value="UniProtKB-UniRule"/>
</dbReference>
<name>A0A871R230_DEKBR</name>
<dbReference type="Gene3D" id="1.10.287.3700">
    <property type="match status" value="1"/>
</dbReference>
<dbReference type="InterPro" id="IPR041332">
    <property type="entry name" value="Pan3_CK"/>
</dbReference>
<comment type="function">
    <text evidence="7">Regulatory subunit of the poly(A)-nuclease (PAN) deadenylation complex, one of two cytoplasmic mRNA deadenylases involved in mRNA turnover. PAN specifically shortens poly(A) tails of RNA and the activity is stimulated by poly(A)-binding protein PAB1. PAN deadenylation is followed by rapid degradation of the shortened mRNA tails by the CCR4-NOT complex. Deadenylated mRNAs are then degraded by two alternative mechanisms, namely exosome-mediated 3'-5' exonucleolytic degradation, or deadenlyation-dependent mRNA decaping and subsequent 5'-3' exonucleolytic degradation by XRN1. May also be involved in post-transcriptional maturation of mRNA poly(A) tails. PAN3 acts as a positive regulator for PAN activity, recruiting the catalytic subunit PAN2 to mRNA via its interaction with RNA and with PAB1.</text>
</comment>
<dbReference type="PROSITE" id="PS50103">
    <property type="entry name" value="ZF_C3H1"/>
    <property type="match status" value="1"/>
</dbReference>
<keyword evidence="2 7" id="KW-0963">Cytoplasm</keyword>
<comment type="subcellular location">
    <subcellularLocation>
        <location evidence="1 7">Cytoplasm</location>
    </subcellularLocation>
</comment>
<evidence type="ECO:0000256" key="5">
    <source>
        <dbReference type="ARBA" id="ARBA00022840"/>
    </source>
</evidence>
<dbReference type="Gene3D" id="1.20.5.5160">
    <property type="match status" value="1"/>
</dbReference>
<evidence type="ECO:0000259" key="11">
    <source>
        <dbReference type="PROSITE" id="PS50103"/>
    </source>
</evidence>
<comment type="domain">
    <text evidence="7">The pseudokinase domain, the coiled-coil (CC), and C-terminal knob domain (CK) form a structural unit (PKC) that forms an extensive high-affinity interaction surface for PAN2.</text>
</comment>
<feature type="compositionally biased region" description="Polar residues" evidence="9">
    <location>
        <begin position="75"/>
        <end position="86"/>
    </location>
</feature>
<feature type="compositionally biased region" description="Basic and acidic residues" evidence="9">
    <location>
        <begin position="39"/>
        <end position="48"/>
    </location>
</feature>
<dbReference type="GO" id="GO:0000289">
    <property type="term" value="P:nuclear-transcribed mRNA poly(A) tail shortening"/>
    <property type="evidence" value="ECO:0007669"/>
    <property type="project" value="UniProtKB-UniRule"/>
</dbReference>
<reference evidence="12" key="1">
    <citation type="submission" date="2020-10" db="EMBL/GenBank/DDBJ databases">
        <authorList>
            <person name="Palmer J.M."/>
        </authorList>
    </citation>
    <scope>NUCLEOTIDE SEQUENCE</scope>
    <source>
        <strain evidence="12">UCD 2041</strain>
    </source>
</reference>
<feature type="region of interest" description="Knob domain" evidence="7">
    <location>
        <begin position="605"/>
        <end position="697"/>
    </location>
</feature>
<evidence type="ECO:0000256" key="4">
    <source>
        <dbReference type="ARBA" id="ARBA00022741"/>
    </source>
</evidence>
<protein>
    <recommendedName>
        <fullName evidence="7">PAN2-PAN3 deadenylation complex subunit PAN3</fullName>
    </recommendedName>
    <alternativeName>
        <fullName evidence="7">PAB1P-dependent poly(A)-specific ribonuclease</fullName>
    </alternativeName>
    <alternativeName>
        <fullName evidence="7">Poly(A)-nuclease deadenylation complex subunit 3</fullName>
        <shortName evidence="7">PAN deadenylation complex subunit 3</shortName>
    </alternativeName>
</protein>
<keyword evidence="8" id="KW-0479">Metal-binding</keyword>
<evidence type="ECO:0000259" key="10">
    <source>
        <dbReference type="PROSITE" id="PS50011"/>
    </source>
</evidence>
<dbReference type="InterPro" id="IPR000719">
    <property type="entry name" value="Prot_kinase_dom"/>
</dbReference>
<dbReference type="Gene3D" id="6.10.250.3160">
    <property type="match status" value="1"/>
</dbReference>
<feature type="zinc finger region" description="C3H1-type" evidence="8">
    <location>
        <begin position="11"/>
        <end position="40"/>
    </location>
</feature>
<feature type="binding site" evidence="7">
    <location>
        <begin position="436"/>
        <end position="437"/>
    </location>
    <ligand>
        <name>ATP</name>
        <dbReference type="ChEBI" id="CHEBI:30616"/>
    </ligand>
</feature>
<dbReference type="FunFam" id="1.10.287.3700:FF:000001">
    <property type="entry name" value="PAN2-PAN3 deadenylation complex subunit PAN3"/>
    <property type="match status" value="1"/>
</dbReference>